<gene>
    <name evidence="2" type="ORF">BN509_02392</name>
</gene>
<name>R6CJJ5_9BACT</name>
<feature type="transmembrane region" description="Helical" evidence="1">
    <location>
        <begin position="32"/>
        <end position="60"/>
    </location>
</feature>
<accession>R6CJJ5</accession>
<reference evidence="2" key="1">
    <citation type="submission" date="2012-11" db="EMBL/GenBank/DDBJ databases">
        <title>Dependencies among metagenomic species, viruses, plasmids and units of genetic variation.</title>
        <authorList>
            <person name="Nielsen H.B."/>
            <person name="Almeida M."/>
            <person name="Juncker A.S."/>
            <person name="Rasmussen S."/>
            <person name="Li J."/>
            <person name="Sunagawa S."/>
            <person name="Plichta D."/>
            <person name="Gautier L."/>
            <person name="Le Chatelier E."/>
            <person name="Peletier E."/>
            <person name="Bonde I."/>
            <person name="Nielsen T."/>
            <person name="Manichanh C."/>
            <person name="Arumugam M."/>
            <person name="Batto J."/>
            <person name="Santos M.B.Q.D."/>
            <person name="Blom N."/>
            <person name="Borruel N."/>
            <person name="Burgdorf K.S."/>
            <person name="Boumezbeur F."/>
            <person name="Casellas F."/>
            <person name="Dore J."/>
            <person name="Guarner F."/>
            <person name="Hansen T."/>
            <person name="Hildebrand F."/>
            <person name="Kaas R.S."/>
            <person name="Kennedy S."/>
            <person name="Kristiansen K."/>
            <person name="Kultima J.R."/>
            <person name="Leonard P."/>
            <person name="Levenez F."/>
            <person name="Lund O."/>
            <person name="Moumen B."/>
            <person name="Le Paslier D."/>
            <person name="Pons N."/>
            <person name="Pedersen O."/>
            <person name="Prifti E."/>
            <person name="Qin J."/>
            <person name="Raes J."/>
            <person name="Tap J."/>
            <person name="Tims S."/>
            <person name="Ussery D.W."/>
            <person name="Yamada T."/>
            <person name="MetaHit consortium"/>
            <person name="Renault P."/>
            <person name="Sicheritz-Ponten T."/>
            <person name="Bork P."/>
            <person name="Wang J."/>
            <person name="Brunak S."/>
            <person name="Ehrlich S.D."/>
        </authorList>
    </citation>
    <scope>NUCLEOTIDE SEQUENCE [LARGE SCALE GENOMIC DNA]</scope>
</reference>
<dbReference type="Proteomes" id="UP000018362">
    <property type="component" value="Unassembled WGS sequence"/>
</dbReference>
<organism evidence="2 3">
    <name type="scientific">Phocaeicola coprocola CAG:162</name>
    <dbReference type="NCBI Taxonomy" id="1263040"/>
    <lineage>
        <taxon>Bacteria</taxon>
        <taxon>Pseudomonadati</taxon>
        <taxon>Bacteroidota</taxon>
        <taxon>Bacteroidia</taxon>
        <taxon>Bacteroidales</taxon>
        <taxon>Bacteroidaceae</taxon>
        <taxon>Phocaeicola</taxon>
    </lineage>
</organism>
<dbReference type="AlphaFoldDB" id="R6CJJ5"/>
<keyword evidence="1" id="KW-0472">Membrane</keyword>
<keyword evidence="1" id="KW-0812">Transmembrane</keyword>
<sequence length="62" mass="7659">MAMAQLFFLDIKRNRFSLYILNLNKEYETEPIYFIVPFVTILFMTYFYKFTNLLVSFLFLCY</sequence>
<evidence type="ECO:0000313" key="2">
    <source>
        <dbReference type="EMBL" id="CDA71681.1"/>
    </source>
</evidence>
<keyword evidence="1" id="KW-1133">Transmembrane helix</keyword>
<evidence type="ECO:0000256" key="1">
    <source>
        <dbReference type="SAM" id="Phobius"/>
    </source>
</evidence>
<evidence type="ECO:0000313" key="3">
    <source>
        <dbReference type="Proteomes" id="UP000018362"/>
    </source>
</evidence>
<dbReference type="EMBL" id="CBCJ010000182">
    <property type="protein sequence ID" value="CDA71681.1"/>
    <property type="molecule type" value="Genomic_DNA"/>
</dbReference>
<proteinExistence type="predicted"/>
<protein>
    <submittedName>
        <fullName evidence="2">Uncharacterized protein</fullName>
    </submittedName>
</protein>
<comment type="caution">
    <text evidence="2">The sequence shown here is derived from an EMBL/GenBank/DDBJ whole genome shotgun (WGS) entry which is preliminary data.</text>
</comment>